<evidence type="ECO:0000256" key="6">
    <source>
        <dbReference type="ARBA" id="ARBA00022989"/>
    </source>
</evidence>
<feature type="transmembrane region" description="Helical" evidence="8">
    <location>
        <begin position="287"/>
        <end position="307"/>
    </location>
</feature>
<feature type="transmembrane region" description="Helical" evidence="8">
    <location>
        <begin position="386"/>
        <end position="410"/>
    </location>
</feature>
<name>A0AA35R8C6_GEOBA</name>
<evidence type="ECO:0000256" key="1">
    <source>
        <dbReference type="ARBA" id="ARBA00004651"/>
    </source>
</evidence>
<comment type="subcellular location">
    <subcellularLocation>
        <location evidence="1">Cell membrane</location>
        <topology evidence="1">Multi-pass membrane protein</topology>
    </subcellularLocation>
    <subcellularLocation>
        <location evidence="8">Membrane</location>
        <topology evidence="8">Multi-pass membrane protein</topology>
    </subcellularLocation>
</comment>
<keyword evidence="7 8" id="KW-0472">Membrane</keyword>
<dbReference type="PRINTS" id="PR01231">
    <property type="entry name" value="HCO3TRNSPORT"/>
</dbReference>
<keyword evidence="8" id="KW-0406">Ion transport</keyword>
<dbReference type="GO" id="GO:0008510">
    <property type="term" value="F:sodium:bicarbonate symporter activity"/>
    <property type="evidence" value="ECO:0007669"/>
    <property type="project" value="TreeGrafter"/>
</dbReference>
<evidence type="ECO:0000259" key="9">
    <source>
        <dbReference type="Pfam" id="PF00955"/>
    </source>
</evidence>
<comment type="caution">
    <text evidence="10">The sequence shown here is derived from an EMBL/GenBank/DDBJ whole genome shotgun (WGS) entry which is preliminary data.</text>
</comment>
<dbReference type="GO" id="GO:0005452">
    <property type="term" value="F:solute:inorganic anion antiporter activity"/>
    <property type="evidence" value="ECO:0007669"/>
    <property type="project" value="InterPro"/>
</dbReference>
<keyword evidence="3 8" id="KW-0813">Transport</keyword>
<dbReference type="PANTHER" id="PTHR11453:SF36">
    <property type="entry name" value="ANION EXCHANGE PROTEIN"/>
    <property type="match status" value="1"/>
</dbReference>
<sequence length="571" mass="64557">MEPEIHEVDHKASLTCSKIPFHGLILDVKRRYPKYWSDIKDAFSLQVLASIIFIFFANITPAVTFGGVLGGITNGQLGALEMIAAVSLGNVVYSLTAGQPLVILGGTGPTLIFEDIVYQYSTKNDVPYLNFRFWIGLWTSIFMISLVAVNASAMMRLFTRFTEEIFSALISFIFIYEALDKVWKVHLDYSYNEWILRPTVQRECDCYEFASNDSFAVDDFTNATKITYFWDDPGVNCSAQLQRRFVGKHCNGLHPDVFLMSIILFFGTFLLSFYLKRFRGSSFFSTIVRHVISDFAVFLAVIVWVTIDILAGIDTPKLIVPNVFVSGFYSSDRGFIINPLGNGLPSWAPFMALPFAVLATILLFMDQQITALIVNRRDHKLKKGSGYHLDLLIVGIMIFVHSVLGLPWVVGATVRSITHVQSLFILSPCTAPGERPKFIGVREQRVTLFVMAVLIGISMMLYYVLRLLPLPVLYGIFLYIGVASLYGVQFVQRLALPLIPDKYKPDYHYLRRIPNLRIHGYTLYQVLFFIVLCIFKVVQQTSIVFPVMVRTTCSMPHCPIARPSLFSPTTT</sequence>
<accession>A0AA35R8C6</accession>
<feature type="transmembrane region" description="Helical" evidence="8">
    <location>
        <begin position="257"/>
        <end position="275"/>
    </location>
</feature>
<feature type="transmembrane region" description="Helical" evidence="8">
    <location>
        <begin position="131"/>
        <end position="149"/>
    </location>
</feature>
<dbReference type="InterPro" id="IPR011531">
    <property type="entry name" value="HCO3_transpt-like_TM_dom"/>
</dbReference>
<dbReference type="FunFam" id="1.10.287.570:FF:000001">
    <property type="entry name" value="Anion exchange protein"/>
    <property type="match status" value="1"/>
</dbReference>
<dbReference type="PANTHER" id="PTHR11453">
    <property type="entry name" value="ANION EXCHANGE PROTEIN"/>
    <property type="match status" value="1"/>
</dbReference>
<evidence type="ECO:0000256" key="5">
    <source>
        <dbReference type="ARBA" id="ARBA00022692"/>
    </source>
</evidence>
<evidence type="ECO:0000313" key="10">
    <source>
        <dbReference type="EMBL" id="CAI8006665.1"/>
    </source>
</evidence>
<feature type="transmembrane region" description="Helical" evidence="8">
    <location>
        <begin position="446"/>
        <end position="465"/>
    </location>
</feature>
<dbReference type="Pfam" id="PF00955">
    <property type="entry name" value="HCO3_cotransp"/>
    <property type="match status" value="1"/>
</dbReference>
<keyword evidence="4" id="KW-1003">Cell membrane</keyword>
<feature type="transmembrane region" description="Helical" evidence="8">
    <location>
        <begin position="518"/>
        <end position="538"/>
    </location>
</feature>
<keyword evidence="5 8" id="KW-0812">Transmembrane</keyword>
<evidence type="ECO:0000256" key="3">
    <source>
        <dbReference type="ARBA" id="ARBA00022448"/>
    </source>
</evidence>
<evidence type="ECO:0000256" key="7">
    <source>
        <dbReference type="ARBA" id="ARBA00023136"/>
    </source>
</evidence>
<dbReference type="EMBL" id="CASHTH010000707">
    <property type="protein sequence ID" value="CAI8006665.1"/>
    <property type="molecule type" value="Genomic_DNA"/>
</dbReference>
<evidence type="ECO:0000256" key="4">
    <source>
        <dbReference type="ARBA" id="ARBA00022475"/>
    </source>
</evidence>
<dbReference type="NCBIfam" id="TIGR00834">
    <property type="entry name" value="ae"/>
    <property type="match status" value="1"/>
</dbReference>
<dbReference type="InterPro" id="IPR003020">
    <property type="entry name" value="HCO3_transpt_euk"/>
</dbReference>
<evidence type="ECO:0000256" key="2">
    <source>
        <dbReference type="ARBA" id="ARBA00010993"/>
    </source>
</evidence>
<evidence type="ECO:0000256" key="8">
    <source>
        <dbReference type="RuleBase" id="RU362035"/>
    </source>
</evidence>
<dbReference type="GO" id="GO:0005886">
    <property type="term" value="C:plasma membrane"/>
    <property type="evidence" value="ECO:0007669"/>
    <property type="project" value="UniProtKB-SubCell"/>
</dbReference>
<protein>
    <recommendedName>
        <fullName evidence="8">Anion exchange protein</fullName>
    </recommendedName>
</protein>
<dbReference type="Proteomes" id="UP001174909">
    <property type="component" value="Unassembled WGS sequence"/>
</dbReference>
<dbReference type="Gene3D" id="1.10.287.570">
    <property type="entry name" value="Helical hairpin bin"/>
    <property type="match status" value="1"/>
</dbReference>
<feature type="domain" description="Bicarbonate transporter-like transmembrane" evidence="9">
    <location>
        <begin position="20"/>
        <end position="553"/>
    </location>
</feature>
<feature type="transmembrane region" description="Helical" evidence="8">
    <location>
        <begin position="43"/>
        <end position="65"/>
    </location>
</feature>
<reference evidence="10" key="1">
    <citation type="submission" date="2023-03" db="EMBL/GenBank/DDBJ databases">
        <authorList>
            <person name="Steffen K."/>
            <person name="Cardenas P."/>
        </authorList>
    </citation>
    <scope>NUCLEOTIDE SEQUENCE</scope>
</reference>
<feature type="transmembrane region" description="Helical" evidence="8">
    <location>
        <begin position="347"/>
        <end position="365"/>
    </location>
</feature>
<feature type="transmembrane region" description="Helical" evidence="8">
    <location>
        <begin position="472"/>
        <end position="491"/>
    </location>
</feature>
<comment type="similarity">
    <text evidence="2 8">Belongs to the anion exchanger (TC 2.A.31) family.</text>
</comment>
<keyword evidence="6 8" id="KW-1133">Transmembrane helix</keyword>
<evidence type="ECO:0000313" key="11">
    <source>
        <dbReference type="Proteomes" id="UP001174909"/>
    </source>
</evidence>
<proteinExistence type="inferred from homology"/>
<dbReference type="GO" id="GO:0051453">
    <property type="term" value="P:regulation of intracellular pH"/>
    <property type="evidence" value="ECO:0007669"/>
    <property type="project" value="TreeGrafter"/>
</dbReference>
<feature type="transmembrane region" description="Helical" evidence="8">
    <location>
        <begin position="161"/>
        <end position="179"/>
    </location>
</feature>
<organism evidence="10 11">
    <name type="scientific">Geodia barretti</name>
    <name type="common">Barrett's horny sponge</name>
    <dbReference type="NCBI Taxonomy" id="519541"/>
    <lineage>
        <taxon>Eukaryota</taxon>
        <taxon>Metazoa</taxon>
        <taxon>Porifera</taxon>
        <taxon>Demospongiae</taxon>
        <taxon>Heteroscleromorpha</taxon>
        <taxon>Tetractinellida</taxon>
        <taxon>Astrophorina</taxon>
        <taxon>Geodiidae</taxon>
        <taxon>Geodia</taxon>
    </lineage>
</organism>
<gene>
    <name evidence="10" type="ORF">GBAR_LOCUS4842</name>
</gene>
<dbReference type="GO" id="GO:0006820">
    <property type="term" value="P:monoatomic anion transport"/>
    <property type="evidence" value="ECO:0007669"/>
    <property type="project" value="InterPro"/>
</dbReference>
<keyword evidence="11" id="KW-1185">Reference proteome</keyword>
<dbReference type="AlphaFoldDB" id="A0AA35R8C6"/>